<gene>
    <name evidence="7" type="ORF">AC3_A0617</name>
</gene>
<feature type="binding site" evidence="3">
    <location>
        <begin position="236"/>
        <end position="243"/>
    </location>
    <ligand>
        <name>ATP</name>
        <dbReference type="ChEBI" id="CHEBI:30616"/>
    </ligand>
</feature>
<dbReference type="InterPro" id="IPR050206">
    <property type="entry name" value="FtsK/SpoIIIE/SftA"/>
</dbReference>
<dbReference type="SUPFAM" id="SSF52540">
    <property type="entry name" value="P-loop containing nucleoside triphosphate hydrolases"/>
    <property type="match status" value="1"/>
</dbReference>
<proteinExistence type="predicted"/>
<accession>B1BT16</accession>
<dbReference type="EMBL" id="ABDW01000012">
    <property type="protein sequence ID" value="EDT15244.1"/>
    <property type="molecule type" value="Genomic_DNA"/>
</dbReference>
<evidence type="ECO:0000256" key="3">
    <source>
        <dbReference type="PROSITE-ProRule" id="PRU00289"/>
    </source>
</evidence>
<dbReference type="Pfam" id="PF01580">
    <property type="entry name" value="FtsK_SpoIIIE"/>
    <property type="match status" value="1"/>
</dbReference>
<dbReference type="PROSITE" id="PS50901">
    <property type="entry name" value="FTSK"/>
    <property type="match status" value="1"/>
</dbReference>
<keyword evidence="5" id="KW-1133">Transmembrane helix</keyword>
<feature type="coiled-coil region" evidence="4">
    <location>
        <begin position="463"/>
        <end position="512"/>
    </location>
</feature>
<evidence type="ECO:0000256" key="1">
    <source>
        <dbReference type="ARBA" id="ARBA00022741"/>
    </source>
</evidence>
<dbReference type="PANTHER" id="PTHR22683:SF1">
    <property type="entry name" value="TYPE VII SECRETION SYSTEM PROTEIN ESSC"/>
    <property type="match status" value="1"/>
</dbReference>
<dbReference type="AlphaFoldDB" id="B1BT16"/>
<evidence type="ECO:0000256" key="4">
    <source>
        <dbReference type="SAM" id="Coils"/>
    </source>
</evidence>
<evidence type="ECO:0000313" key="7">
    <source>
        <dbReference type="EMBL" id="EDT15244.1"/>
    </source>
</evidence>
<feature type="domain" description="FtsK" evidence="6">
    <location>
        <begin position="219"/>
        <end position="408"/>
    </location>
</feature>
<evidence type="ECO:0000259" key="6">
    <source>
        <dbReference type="PROSITE" id="PS50901"/>
    </source>
</evidence>
<evidence type="ECO:0000256" key="2">
    <source>
        <dbReference type="ARBA" id="ARBA00022840"/>
    </source>
</evidence>
<organism evidence="7 8">
    <name type="scientific">Clostridium perfringens E str. JGS1987</name>
    <dbReference type="NCBI Taxonomy" id="451755"/>
    <lineage>
        <taxon>Bacteria</taxon>
        <taxon>Bacillati</taxon>
        <taxon>Bacillota</taxon>
        <taxon>Clostridia</taxon>
        <taxon>Eubacteriales</taxon>
        <taxon>Clostridiaceae</taxon>
        <taxon>Clostridium</taxon>
    </lineage>
</organism>
<dbReference type="InterPro" id="IPR003593">
    <property type="entry name" value="AAA+_ATPase"/>
</dbReference>
<dbReference type="SMART" id="SM00382">
    <property type="entry name" value="AAA"/>
    <property type="match status" value="1"/>
</dbReference>
<dbReference type="Gene3D" id="3.40.50.300">
    <property type="entry name" value="P-loop containing nucleotide triphosphate hydrolases"/>
    <property type="match status" value="1"/>
</dbReference>
<protein>
    <submittedName>
        <fullName evidence="7">TcpA</fullName>
    </submittedName>
</protein>
<dbReference type="PANTHER" id="PTHR22683">
    <property type="entry name" value="SPORULATION PROTEIN RELATED"/>
    <property type="match status" value="1"/>
</dbReference>
<sequence length="538" mass="61403">MSDNSTKVLEDFLNEIFMIIRDISKELFKAIVILFKSAGIGFKKSWKNKKLFIGLIPSFLILIVARVNVDFFLVDRKFYFKIIYFLLWFSPVYYFALVSCFKSKSEKENDKFKEAFEDLGFKGSDSKLPILKSHTQDKETKIDERVFESKIPIEVWRHNIPQIQAAVNISIISIKQGKSKQIVIMKSMSGSLEIEEKIPWSDEYIDPQEGVVCIGESETQKIKIDLNKSPHLLSAGETGSGKSVIVRCILWQLISQGAIAYMVDFKGGVEFGLQYEKIGQVITEVDEAEALFASLVEENSRRLKLLRENQVKNIAEYNAKCSGSLRRIVVVIDELAELMDKTGVDDEKKEKLTKIESYLSTLARLSRATGINLLIATQRPDAKVITGQIKNNVPVRICGRFADAKASEIVLSNTKAKDLDPIKGRFLFKLGADTIEFQAYYFDDDKHFIPSKIFKVREAFKDNENKNNLIDEGSNENKTIENNVKEIINLVKEKVEVNNEEKKTEVNIIKEDVEIKNDEISEKSKGEKFNNIGKFDYE</sequence>
<dbReference type="GO" id="GO:0005524">
    <property type="term" value="F:ATP binding"/>
    <property type="evidence" value="ECO:0007669"/>
    <property type="project" value="UniProtKB-UniRule"/>
</dbReference>
<keyword evidence="5" id="KW-0812">Transmembrane</keyword>
<dbReference type="InterPro" id="IPR027417">
    <property type="entry name" value="P-loop_NTPase"/>
</dbReference>
<dbReference type="InterPro" id="IPR002543">
    <property type="entry name" value="FtsK_dom"/>
</dbReference>
<feature type="transmembrane region" description="Helical" evidence="5">
    <location>
        <begin position="78"/>
        <end position="101"/>
    </location>
</feature>
<keyword evidence="4" id="KW-0175">Coiled coil</keyword>
<name>B1BT16_CLOPF</name>
<dbReference type="GO" id="GO:0003677">
    <property type="term" value="F:DNA binding"/>
    <property type="evidence" value="ECO:0007669"/>
    <property type="project" value="InterPro"/>
</dbReference>
<dbReference type="Proteomes" id="UP000005337">
    <property type="component" value="Unassembled WGS sequence"/>
</dbReference>
<feature type="transmembrane region" description="Helical" evidence="5">
    <location>
        <begin position="51"/>
        <end position="72"/>
    </location>
</feature>
<evidence type="ECO:0000313" key="8">
    <source>
        <dbReference type="Proteomes" id="UP000005337"/>
    </source>
</evidence>
<reference evidence="7 8" key="1">
    <citation type="submission" date="2007-07" db="EMBL/GenBank/DDBJ databases">
        <title>Annotation of Clostridium perfringens E str. JGS1987.</title>
        <authorList>
            <person name="Paulsen I."/>
            <person name="Sebastian Y."/>
        </authorList>
    </citation>
    <scope>NUCLEOTIDE SEQUENCE [LARGE SCALE GENOMIC DNA]</scope>
    <source>
        <strain evidence="8">E str. JGS1987</strain>
    </source>
</reference>
<keyword evidence="1 3" id="KW-0547">Nucleotide-binding</keyword>
<dbReference type="RefSeq" id="WP_003463449.1">
    <property type="nucleotide sequence ID" value="NZ_ABDW01000012.1"/>
</dbReference>
<comment type="caution">
    <text evidence="7">The sequence shown here is derived from an EMBL/GenBank/DDBJ whole genome shotgun (WGS) entry which is preliminary data.</text>
</comment>
<keyword evidence="2 3" id="KW-0067">ATP-binding</keyword>
<keyword evidence="5" id="KW-0472">Membrane</keyword>
<evidence type="ECO:0000256" key="5">
    <source>
        <dbReference type="SAM" id="Phobius"/>
    </source>
</evidence>